<dbReference type="PIRSF" id="PIRSF007663">
    <property type="entry name" value="UCP007663"/>
    <property type="match status" value="1"/>
</dbReference>
<reference evidence="6" key="1">
    <citation type="journal article" date="2019" name="Int. J. Syst. Evol. Microbiol.">
        <title>The Global Catalogue of Microorganisms (GCM) 10K type strain sequencing project: providing services to taxonomists for standard genome sequencing and annotation.</title>
        <authorList>
            <consortium name="The Broad Institute Genomics Platform"/>
            <consortium name="The Broad Institute Genome Sequencing Center for Infectious Disease"/>
            <person name="Wu L."/>
            <person name="Ma J."/>
        </authorList>
    </citation>
    <scope>NUCLEOTIDE SEQUENCE [LARGE SCALE GENOMIC DNA]</scope>
    <source>
        <strain evidence="6">JCM 18959</strain>
    </source>
</reference>
<comment type="caution">
    <text evidence="5">The sequence shown here is derived from an EMBL/GenBank/DDBJ whole genome shotgun (WGS) entry which is preliminary data.</text>
</comment>
<dbReference type="InterPro" id="IPR054363">
    <property type="entry name" value="GH95_cat"/>
</dbReference>
<evidence type="ECO:0000313" key="6">
    <source>
        <dbReference type="Proteomes" id="UP001501407"/>
    </source>
</evidence>
<dbReference type="PANTHER" id="PTHR31084:SF0">
    <property type="entry name" value="ALPHA-L-FUCOSIDASE 2"/>
    <property type="match status" value="1"/>
</dbReference>
<gene>
    <name evidence="5" type="ORF">GCM10025760_09570</name>
</gene>
<feature type="domain" description="Glycosyl hydrolase family 95 catalytic" evidence="4">
    <location>
        <begin position="346"/>
        <end position="785"/>
    </location>
</feature>
<dbReference type="EMBL" id="BAABKZ010000001">
    <property type="protein sequence ID" value="GAA5087868.1"/>
    <property type="molecule type" value="Genomic_DNA"/>
</dbReference>
<dbReference type="Pfam" id="PF21307">
    <property type="entry name" value="Glyco_hydro_95_C"/>
    <property type="match status" value="1"/>
</dbReference>
<dbReference type="Gene3D" id="2.70.98.50">
    <property type="entry name" value="putative glycoside hydrolase family protein from bacillus halodurans"/>
    <property type="match status" value="1"/>
</dbReference>
<dbReference type="Proteomes" id="UP001501407">
    <property type="component" value="Unassembled WGS sequence"/>
</dbReference>
<keyword evidence="6" id="KW-1185">Reference proteome</keyword>
<name>A0ABP9M1F3_9MICO</name>
<organism evidence="5 6">
    <name type="scientific">Microbacterium yannicii</name>
    <dbReference type="NCBI Taxonomy" id="671622"/>
    <lineage>
        <taxon>Bacteria</taxon>
        <taxon>Bacillati</taxon>
        <taxon>Actinomycetota</taxon>
        <taxon>Actinomycetes</taxon>
        <taxon>Micrococcales</taxon>
        <taxon>Microbacteriaceae</taxon>
        <taxon>Microbacterium</taxon>
    </lineage>
</organism>
<feature type="compositionally biased region" description="Basic and acidic residues" evidence="1">
    <location>
        <begin position="142"/>
        <end position="153"/>
    </location>
</feature>
<dbReference type="SUPFAM" id="SSF48208">
    <property type="entry name" value="Six-hairpin glycosidases"/>
    <property type="match status" value="1"/>
</dbReference>
<dbReference type="Pfam" id="PF22124">
    <property type="entry name" value="Glyco_hydro_95_cat"/>
    <property type="match status" value="1"/>
</dbReference>
<feature type="region of interest" description="Disordered" evidence="1">
    <location>
        <begin position="141"/>
        <end position="173"/>
    </location>
</feature>
<evidence type="ECO:0000313" key="5">
    <source>
        <dbReference type="EMBL" id="GAA5087868.1"/>
    </source>
</evidence>
<accession>A0ABP9M1F3</accession>
<protein>
    <recommendedName>
        <fullName evidence="7">Glycoside hydrolase family 95 protein</fullName>
    </recommendedName>
</protein>
<sequence>MSTRRDDAVDQPLAGALHELRDSAPAARWLEAYPVGNGMRGAMCAGLVGGEKLWLNDITAWSGRADADPLAGVTARGAEAIAAIRAAIDAGDLDAAEALLQGMQTPWVQAYLPLGWVEVEVEVADADAAARFVSVAGAPSLNDRDRDRERDETSPDSQHPVVERAPFDSLRDRERDETRRTFLRRLDLATGVATHSYDGITHRTWADLVTGLIMHEITAEEPVTVRLGVGSLLRARSVPADVGGDLVTQWWLPVDVAPGHEQPAEPIRYDEATGRHGAIVVRSLGAAGVTDGVLSASAATTHLFAIATATAPSLPGEPADDRGALHRAQDLLRGIPAPADVTTAAAELLTAHTAAHGELYRRCVLELPAASGSDSVDTVERVRRAQERDDPSLAALAFHYGRYLLLASSQPGGLPVTLQGLWNAELPGPWSSAYTLNINTQMAYWPAETTGLAECHEPLLRFTRRLSETTGPVVARELYGADGWVAHHNSDAWAHAAPVGAGRGDPAWANWSLGGVWLALHLWDHYAFSGDRDFLRDEAWPVLSSAAAFALSWIQTDGERAWTSPSTSPENHYLDADGRERGVAVTAAMDVALLRELAAVCRAASEALGPGAPEALGNEVIGSAVLDSQRAWLAELTARTGMLPAHGVSARGDLLEWDRERAEAEPEHRHLSHLVGLFPLAQITPETTPGLARAASESIRLRGPESTGWALAWRAAMQARLGDGEAVHAQLRRALRPAEGGGRGGHDSATAAEHRGGLYPNLFSAHPPYQIDGNLGLTAAIAEALVQSFHEPLESGSSDVGAPPGPADRARVRLKLLPALPPQWPDGAVRGIRSRGDVSVDVEWAAGRLVRARLRAGARPATMMVHGPDGSLGTYELAPGTTRVIDAGERGTSW</sequence>
<dbReference type="Gene3D" id="1.50.10.10">
    <property type="match status" value="1"/>
</dbReference>
<evidence type="ECO:0008006" key="7">
    <source>
        <dbReference type="Google" id="ProtNLM"/>
    </source>
</evidence>
<feature type="domain" description="Alpha fucosidase A-like C-terminal" evidence="3">
    <location>
        <begin position="814"/>
        <end position="858"/>
    </location>
</feature>
<evidence type="ECO:0000259" key="2">
    <source>
        <dbReference type="Pfam" id="PF14498"/>
    </source>
</evidence>
<dbReference type="InterPro" id="IPR016518">
    <property type="entry name" value="Alpha-L-fucosidase"/>
</dbReference>
<dbReference type="InterPro" id="IPR049053">
    <property type="entry name" value="AFCA-like_C"/>
</dbReference>
<evidence type="ECO:0000259" key="4">
    <source>
        <dbReference type="Pfam" id="PF22124"/>
    </source>
</evidence>
<dbReference type="InterPro" id="IPR008928">
    <property type="entry name" value="6-hairpin_glycosidase_sf"/>
</dbReference>
<dbReference type="Pfam" id="PF14498">
    <property type="entry name" value="Glyco_hyd_65N_2"/>
    <property type="match status" value="1"/>
</dbReference>
<dbReference type="InterPro" id="IPR012341">
    <property type="entry name" value="6hp_glycosidase-like_sf"/>
</dbReference>
<feature type="compositionally biased region" description="Basic and acidic residues" evidence="1">
    <location>
        <begin position="161"/>
        <end position="173"/>
    </location>
</feature>
<dbReference type="PANTHER" id="PTHR31084">
    <property type="entry name" value="ALPHA-L-FUCOSIDASE 2"/>
    <property type="match status" value="1"/>
</dbReference>
<proteinExistence type="predicted"/>
<evidence type="ECO:0000256" key="1">
    <source>
        <dbReference type="SAM" id="MobiDB-lite"/>
    </source>
</evidence>
<dbReference type="InterPro" id="IPR027414">
    <property type="entry name" value="GH95_N_dom"/>
</dbReference>
<dbReference type="RefSeq" id="WP_194413747.1">
    <property type="nucleotide sequence ID" value="NZ_BAABKZ010000001.1"/>
</dbReference>
<evidence type="ECO:0000259" key="3">
    <source>
        <dbReference type="Pfam" id="PF21307"/>
    </source>
</evidence>
<feature type="domain" description="Glycosyl hydrolase family 95 N-terminal" evidence="2">
    <location>
        <begin position="23"/>
        <end position="123"/>
    </location>
</feature>